<dbReference type="KEGG" id="noa:BKM31_19115"/>
<reference evidence="3" key="1">
    <citation type="journal article" date="2017" name="Med. Chem. Commun.">
        <title>Nonomuraea sp. ATCC 55076 harbours the largest actinomycete chromosome to date and the kistamicin biosynthetic gene cluster.</title>
        <authorList>
            <person name="Nazari B."/>
            <person name="Forneris C.C."/>
            <person name="Gibson M.I."/>
            <person name="Moon K."/>
            <person name="Schramma K.R."/>
            <person name="Seyedsayamdost M.R."/>
        </authorList>
    </citation>
    <scope>NUCLEOTIDE SEQUENCE [LARGE SCALE GENOMIC DNA]</scope>
    <source>
        <strain evidence="3">ATCC 55076</strain>
    </source>
</reference>
<dbReference type="EMBL" id="CP017717">
    <property type="protein sequence ID" value="AQZ63292.1"/>
    <property type="molecule type" value="Genomic_DNA"/>
</dbReference>
<keyword evidence="3" id="KW-1185">Reference proteome</keyword>
<sequence length="183" mass="19657">MIGVTNLFNRLNAAIEEPAGTSWGWSGLGELNMTAMYGRHEALRREVTALARLTVQASRDARHVLRWRRFKHFAPMPLRGRGRGAVAAAAPGSGPPAGDPDAAEGVEGRARPSSTSSSTPSTRHRPADAGPGRLGGLTDALITSLTGHLRHEERALLPLVHQALTPSPWAYFTHLDTHRSTPP</sequence>
<feature type="compositionally biased region" description="Low complexity" evidence="1">
    <location>
        <begin position="99"/>
        <end position="121"/>
    </location>
</feature>
<accession>A0A1U9ZZC0</accession>
<evidence type="ECO:0000313" key="3">
    <source>
        <dbReference type="Proteomes" id="UP000190797"/>
    </source>
</evidence>
<evidence type="ECO:0008006" key="4">
    <source>
        <dbReference type="Google" id="ProtNLM"/>
    </source>
</evidence>
<dbReference type="Proteomes" id="UP000190797">
    <property type="component" value="Chromosome"/>
</dbReference>
<name>A0A1U9ZZC0_9ACTN</name>
<evidence type="ECO:0000313" key="2">
    <source>
        <dbReference type="EMBL" id="AQZ63292.1"/>
    </source>
</evidence>
<protein>
    <recommendedName>
        <fullName evidence="4">Hemerythrin-like domain-containing protein</fullName>
    </recommendedName>
</protein>
<dbReference type="AlphaFoldDB" id="A0A1U9ZZC0"/>
<gene>
    <name evidence="2" type="ORF">BKM31_19115</name>
</gene>
<organism evidence="2 3">
    <name type="scientific">[Actinomadura] parvosata subsp. kistnae</name>
    <dbReference type="NCBI Taxonomy" id="1909395"/>
    <lineage>
        <taxon>Bacteria</taxon>
        <taxon>Bacillati</taxon>
        <taxon>Actinomycetota</taxon>
        <taxon>Actinomycetes</taxon>
        <taxon>Streptosporangiales</taxon>
        <taxon>Streptosporangiaceae</taxon>
        <taxon>Nonomuraea</taxon>
    </lineage>
</organism>
<feature type="region of interest" description="Disordered" evidence="1">
    <location>
        <begin position="82"/>
        <end position="135"/>
    </location>
</feature>
<proteinExistence type="predicted"/>
<evidence type="ECO:0000256" key="1">
    <source>
        <dbReference type="SAM" id="MobiDB-lite"/>
    </source>
</evidence>